<reference evidence="1 2" key="1">
    <citation type="submission" date="2014-03" db="EMBL/GenBank/DDBJ databases">
        <title>Genomics of Bifidobacteria.</title>
        <authorList>
            <person name="Ventura M."/>
            <person name="Milani C."/>
            <person name="Lugli G.A."/>
        </authorList>
    </citation>
    <scope>NUCLEOTIDE SEQUENCE [LARGE SCALE GENOMIC DNA]</scope>
    <source>
        <strain evidence="1 2">LMG 21395</strain>
    </source>
</reference>
<dbReference type="Proteomes" id="UP000029003">
    <property type="component" value="Unassembled WGS sequence"/>
</dbReference>
<evidence type="ECO:0000313" key="1">
    <source>
        <dbReference type="EMBL" id="KFJ02132.1"/>
    </source>
</evidence>
<protein>
    <submittedName>
        <fullName evidence="1">Uncharacterized protein</fullName>
    </submittedName>
</protein>
<dbReference type="EMBL" id="JGZT01000007">
    <property type="protein sequence ID" value="KFJ02132.1"/>
    <property type="molecule type" value="Genomic_DNA"/>
</dbReference>
<gene>
    <name evidence="1" type="ORF">THER5_2030</name>
</gene>
<accession>A0A087E2Y1</accession>
<comment type="caution">
    <text evidence="1">The sequence shown here is derived from an EMBL/GenBank/DDBJ whole genome shotgun (WGS) entry which is preliminary data.</text>
</comment>
<sequence length="58" mass="6216">MVWDCVLLGVGVGDCLVRLTRQVCSARRVCLGTRDLDGMGCWAADVAVCVASCMSWHA</sequence>
<evidence type="ECO:0000313" key="2">
    <source>
        <dbReference type="Proteomes" id="UP000029003"/>
    </source>
</evidence>
<organism evidence="1 2">
    <name type="scientific">Bifidobacterium thermacidophilum subsp. thermacidophilum</name>
    <dbReference type="NCBI Taxonomy" id="79262"/>
    <lineage>
        <taxon>Bacteria</taxon>
        <taxon>Bacillati</taxon>
        <taxon>Actinomycetota</taxon>
        <taxon>Actinomycetes</taxon>
        <taxon>Bifidobacteriales</taxon>
        <taxon>Bifidobacteriaceae</taxon>
        <taxon>Bifidobacterium</taxon>
    </lineage>
</organism>
<proteinExistence type="predicted"/>
<dbReference type="AlphaFoldDB" id="A0A087E2Y1"/>
<name>A0A087E2Y1_9BIFI</name>